<feature type="domain" description="Schlafen AlbA-2" evidence="1">
    <location>
        <begin position="3"/>
        <end position="119"/>
    </location>
</feature>
<dbReference type="InterPro" id="IPR007421">
    <property type="entry name" value="Schlafen_AlbA_2_dom"/>
</dbReference>
<dbReference type="Pfam" id="PF04326">
    <property type="entry name" value="SLFN_AlbA_2"/>
    <property type="match status" value="1"/>
</dbReference>
<dbReference type="PANTHER" id="PTHR30595:SF6">
    <property type="entry name" value="SCHLAFEN ALBA-2 DOMAIN-CONTAINING PROTEIN"/>
    <property type="match status" value="1"/>
</dbReference>
<dbReference type="Gene3D" id="3.30.950.30">
    <property type="entry name" value="Schlafen, AAA domain"/>
    <property type="match status" value="1"/>
</dbReference>
<name>A0A6C2UQC7_9BACT</name>
<dbReference type="EMBL" id="CAAHFH010000002">
    <property type="protein sequence ID" value="VGO22143.1"/>
    <property type="molecule type" value="Genomic_DNA"/>
</dbReference>
<gene>
    <name evidence="2" type="ORF">SCARR_04224</name>
</gene>
<dbReference type="AlphaFoldDB" id="A0A6C2UQC7"/>
<proteinExistence type="predicted"/>
<dbReference type="PANTHER" id="PTHR30595">
    <property type="entry name" value="GLPR-RELATED TRANSCRIPTIONAL REPRESSOR"/>
    <property type="match status" value="1"/>
</dbReference>
<dbReference type="InterPro" id="IPR038461">
    <property type="entry name" value="Schlafen_AlbA_2_dom_sf"/>
</dbReference>
<sequence length="128" mass="14109">MTESNRIEYKRQLTDSLEKEVVAFLNYQDGGVIHLGIDADGEVVGIADCDAVQLAVKDRLKNNIQPSIMGLFDLVLEKHDGKNVVRITIAGGQEKPYYLRKYGMTEKGCFLRVGSASEPSSLSDLACE</sequence>
<accession>A0A6C2UQC7</accession>
<organism evidence="2 3">
    <name type="scientific">Pontiella sulfatireligans</name>
    <dbReference type="NCBI Taxonomy" id="2750658"/>
    <lineage>
        <taxon>Bacteria</taxon>
        <taxon>Pseudomonadati</taxon>
        <taxon>Kiritimatiellota</taxon>
        <taxon>Kiritimatiellia</taxon>
        <taxon>Kiritimatiellales</taxon>
        <taxon>Pontiellaceae</taxon>
        <taxon>Pontiella</taxon>
    </lineage>
</organism>
<evidence type="ECO:0000259" key="1">
    <source>
        <dbReference type="Pfam" id="PF04326"/>
    </source>
</evidence>
<evidence type="ECO:0000313" key="2">
    <source>
        <dbReference type="EMBL" id="VGO22143.1"/>
    </source>
</evidence>
<keyword evidence="3" id="KW-1185">Reference proteome</keyword>
<protein>
    <recommendedName>
        <fullName evidence="1">Schlafen AlbA-2 domain-containing protein</fullName>
    </recommendedName>
</protein>
<dbReference type="Proteomes" id="UP000346198">
    <property type="component" value="Unassembled WGS sequence"/>
</dbReference>
<evidence type="ECO:0000313" key="3">
    <source>
        <dbReference type="Proteomes" id="UP000346198"/>
    </source>
</evidence>
<dbReference type="RefSeq" id="WP_136063545.1">
    <property type="nucleotide sequence ID" value="NZ_CAAHFH010000002.1"/>
</dbReference>
<reference evidence="2 3" key="1">
    <citation type="submission" date="2019-04" db="EMBL/GenBank/DDBJ databases">
        <authorList>
            <person name="Van Vliet M D."/>
        </authorList>
    </citation>
    <scope>NUCLEOTIDE SEQUENCE [LARGE SCALE GENOMIC DNA]</scope>
    <source>
        <strain evidence="2 3">F21</strain>
    </source>
</reference>